<evidence type="ECO:0000313" key="1">
    <source>
        <dbReference type="EMBL" id="HHS01926.1"/>
    </source>
</evidence>
<name>A0A7C5V1G2_9FIRM</name>
<organism evidence="1">
    <name type="scientific">Caldicellulosiruptor owensensis</name>
    <dbReference type="NCBI Taxonomy" id="55205"/>
    <lineage>
        <taxon>Bacteria</taxon>
        <taxon>Bacillati</taxon>
        <taxon>Bacillota</taxon>
        <taxon>Bacillota incertae sedis</taxon>
        <taxon>Caldicellulosiruptorales</taxon>
        <taxon>Caldicellulosiruptoraceae</taxon>
        <taxon>Caldicellulosiruptor</taxon>
    </lineage>
</organism>
<dbReference type="AlphaFoldDB" id="A0A7C5V1G2"/>
<protein>
    <recommendedName>
        <fullName evidence="2">DUF4380 domain-containing protein</fullName>
    </recommendedName>
</protein>
<evidence type="ECO:0008006" key="2">
    <source>
        <dbReference type="Google" id="ProtNLM"/>
    </source>
</evidence>
<gene>
    <name evidence="1" type="ORF">ENL71_05285</name>
</gene>
<sequence length="299" mass="34315">MVEVKKVEYMGWENCYKISNGKIEAIVTTDVGPRIIHFGFEGGKNIFCVVEDHAGKVGGDEWRIYGGTRLWHSPEAMPRSYFPDNQKIDFEIVENGIVLKQPTETTTFLQKTIELKFHPTEAEAYVTYKIKNNGLFEVKFAVWALSVMAPGGVEVMPIPKVDTGLLPSYPLVMWPYTKLNDHRVFWGEDFIILKQDKNCKPPFKIGYPNLDGWACYLNDGNLFIKQYKHIDGAEYPDFGCSYETYTTDFMLEMETLSPLYTVAPCEEISHLEVWQLKKLDATIESEKDVKDLILPLIKK</sequence>
<proteinExistence type="predicted"/>
<accession>A0A7C5V1G2</accession>
<dbReference type="EMBL" id="DRUZ01000066">
    <property type="protein sequence ID" value="HHS01926.1"/>
    <property type="molecule type" value="Genomic_DNA"/>
</dbReference>
<comment type="caution">
    <text evidence="1">The sequence shown here is derived from an EMBL/GenBank/DDBJ whole genome shotgun (WGS) entry which is preliminary data.</text>
</comment>
<reference evidence="1" key="1">
    <citation type="journal article" date="2020" name="mSystems">
        <title>Genome- and Community-Level Interaction Insights into Carbon Utilization and Element Cycling Functions of Hydrothermarchaeota in Hydrothermal Sediment.</title>
        <authorList>
            <person name="Zhou Z."/>
            <person name="Liu Y."/>
            <person name="Xu W."/>
            <person name="Pan J."/>
            <person name="Luo Z.H."/>
            <person name="Li M."/>
        </authorList>
    </citation>
    <scope>NUCLEOTIDE SEQUENCE [LARGE SCALE GENOMIC DNA]</scope>
    <source>
        <strain evidence="1">SpSt-102</strain>
    </source>
</reference>